<organism evidence="2 3">
    <name type="scientific">Stentor coeruleus</name>
    <dbReference type="NCBI Taxonomy" id="5963"/>
    <lineage>
        <taxon>Eukaryota</taxon>
        <taxon>Sar</taxon>
        <taxon>Alveolata</taxon>
        <taxon>Ciliophora</taxon>
        <taxon>Postciliodesmatophora</taxon>
        <taxon>Heterotrichea</taxon>
        <taxon>Heterotrichida</taxon>
        <taxon>Stentoridae</taxon>
        <taxon>Stentor</taxon>
    </lineage>
</organism>
<proteinExistence type="predicted"/>
<evidence type="ECO:0000313" key="2">
    <source>
        <dbReference type="EMBL" id="OMJ90084.1"/>
    </source>
</evidence>
<evidence type="ECO:0000313" key="3">
    <source>
        <dbReference type="Proteomes" id="UP000187209"/>
    </source>
</evidence>
<comment type="caution">
    <text evidence="2">The sequence shown here is derived from an EMBL/GenBank/DDBJ whole genome shotgun (WGS) entry which is preliminary data.</text>
</comment>
<dbReference type="EMBL" id="MPUH01000111">
    <property type="protein sequence ID" value="OMJ90084.1"/>
    <property type="molecule type" value="Genomic_DNA"/>
</dbReference>
<reference evidence="2 3" key="1">
    <citation type="submission" date="2016-11" db="EMBL/GenBank/DDBJ databases">
        <title>The macronuclear genome of Stentor coeruleus: a giant cell with tiny introns.</title>
        <authorList>
            <person name="Slabodnick M."/>
            <person name="Ruby J.G."/>
            <person name="Reiff S.B."/>
            <person name="Swart E.C."/>
            <person name="Gosai S."/>
            <person name="Prabakaran S."/>
            <person name="Witkowska E."/>
            <person name="Larue G.E."/>
            <person name="Fisher S."/>
            <person name="Freeman R.M."/>
            <person name="Gunawardena J."/>
            <person name="Chu W."/>
            <person name="Stover N.A."/>
            <person name="Gregory B.D."/>
            <person name="Nowacki M."/>
            <person name="Derisi J."/>
            <person name="Roy S.W."/>
            <person name="Marshall W.F."/>
            <person name="Sood P."/>
        </authorList>
    </citation>
    <scope>NUCLEOTIDE SEQUENCE [LARGE SCALE GENOMIC DNA]</scope>
    <source>
        <strain evidence="2">WM001</strain>
    </source>
</reference>
<feature type="compositionally biased region" description="Low complexity" evidence="1">
    <location>
        <begin position="72"/>
        <end position="86"/>
    </location>
</feature>
<evidence type="ECO:0000256" key="1">
    <source>
        <dbReference type="SAM" id="MobiDB-lite"/>
    </source>
</evidence>
<protein>
    <submittedName>
        <fullName evidence="2">Uncharacterized protein</fullName>
    </submittedName>
</protein>
<dbReference type="Proteomes" id="UP000187209">
    <property type="component" value="Unassembled WGS sequence"/>
</dbReference>
<sequence>MGQKSGTCSILCNFCQGRTSPEIISYNYLNSAYAEDREKIRNHELINNTEEITQNASIIQDISSTCQGTHTISQSPISSPSKSPSKMRVYSKNAKTSSTNLVNTCIRT</sequence>
<feature type="region of interest" description="Disordered" evidence="1">
    <location>
        <begin position="70"/>
        <end position="93"/>
    </location>
</feature>
<gene>
    <name evidence="2" type="ORF">SteCoe_7669</name>
</gene>
<keyword evidence="3" id="KW-1185">Reference proteome</keyword>
<dbReference type="AlphaFoldDB" id="A0A1R2CM42"/>
<accession>A0A1R2CM42</accession>
<name>A0A1R2CM42_9CILI</name>